<feature type="region of interest" description="Disordered" evidence="2">
    <location>
        <begin position="244"/>
        <end position="268"/>
    </location>
</feature>
<gene>
    <name evidence="4" type="ORF">QBC38DRAFT_79494</name>
</gene>
<dbReference type="GO" id="GO:0005634">
    <property type="term" value="C:nucleus"/>
    <property type="evidence" value="ECO:0007669"/>
    <property type="project" value="TreeGrafter"/>
</dbReference>
<dbReference type="PANTHER" id="PTHR37534:SF7">
    <property type="entry name" value="TRANSCRIPTIONAL ACTIVATOR PROTEIN UGA3"/>
    <property type="match status" value="1"/>
</dbReference>
<feature type="region of interest" description="Disordered" evidence="2">
    <location>
        <begin position="51"/>
        <end position="82"/>
    </location>
</feature>
<dbReference type="GO" id="GO:0000976">
    <property type="term" value="F:transcription cis-regulatory region binding"/>
    <property type="evidence" value="ECO:0007669"/>
    <property type="project" value="TreeGrafter"/>
</dbReference>
<dbReference type="GO" id="GO:0045944">
    <property type="term" value="P:positive regulation of transcription by RNA polymerase II"/>
    <property type="evidence" value="ECO:0007669"/>
    <property type="project" value="TreeGrafter"/>
</dbReference>
<dbReference type="SMART" id="SM00066">
    <property type="entry name" value="GAL4"/>
    <property type="match status" value="1"/>
</dbReference>
<dbReference type="CDD" id="cd00067">
    <property type="entry name" value="GAL4"/>
    <property type="match status" value="1"/>
</dbReference>
<evidence type="ECO:0000313" key="5">
    <source>
        <dbReference type="Proteomes" id="UP001301958"/>
    </source>
</evidence>
<evidence type="ECO:0000259" key="3">
    <source>
        <dbReference type="PROSITE" id="PS50048"/>
    </source>
</evidence>
<reference evidence="4" key="2">
    <citation type="submission" date="2023-05" db="EMBL/GenBank/DDBJ databases">
        <authorList>
            <consortium name="Lawrence Berkeley National Laboratory"/>
            <person name="Steindorff A."/>
            <person name="Hensen N."/>
            <person name="Bonometti L."/>
            <person name="Westerberg I."/>
            <person name="Brannstrom I.O."/>
            <person name="Guillou S."/>
            <person name="Cros-Aarteil S."/>
            <person name="Calhoun S."/>
            <person name="Haridas S."/>
            <person name="Kuo A."/>
            <person name="Mondo S."/>
            <person name="Pangilinan J."/>
            <person name="Riley R."/>
            <person name="Labutti K."/>
            <person name="Andreopoulos B."/>
            <person name="Lipzen A."/>
            <person name="Chen C."/>
            <person name="Yanf M."/>
            <person name="Daum C."/>
            <person name="Ng V."/>
            <person name="Clum A."/>
            <person name="Ohm R."/>
            <person name="Martin F."/>
            <person name="Silar P."/>
            <person name="Natvig D."/>
            <person name="Lalanne C."/>
            <person name="Gautier V."/>
            <person name="Ament-Velasquez S.L."/>
            <person name="Kruys A."/>
            <person name="Hutchinson M.I."/>
            <person name="Powell A.J."/>
            <person name="Barry K."/>
            <person name="Miller A.N."/>
            <person name="Grigoriev I.V."/>
            <person name="Debuchy R."/>
            <person name="Gladieux P."/>
            <person name="Thoren M.H."/>
            <person name="Johannesson H."/>
        </authorList>
    </citation>
    <scope>NUCLEOTIDE SEQUENCE</scope>
    <source>
        <strain evidence="4">CBS 990.96</strain>
    </source>
</reference>
<protein>
    <recommendedName>
        <fullName evidence="3">Zn(2)-C6 fungal-type domain-containing protein</fullName>
    </recommendedName>
</protein>
<evidence type="ECO:0000313" key="4">
    <source>
        <dbReference type="EMBL" id="KAK4229870.1"/>
    </source>
</evidence>
<dbReference type="Proteomes" id="UP001301958">
    <property type="component" value="Unassembled WGS sequence"/>
</dbReference>
<organism evidence="4 5">
    <name type="scientific">Podospora fimiseda</name>
    <dbReference type="NCBI Taxonomy" id="252190"/>
    <lineage>
        <taxon>Eukaryota</taxon>
        <taxon>Fungi</taxon>
        <taxon>Dikarya</taxon>
        <taxon>Ascomycota</taxon>
        <taxon>Pezizomycotina</taxon>
        <taxon>Sordariomycetes</taxon>
        <taxon>Sordariomycetidae</taxon>
        <taxon>Sordariales</taxon>
        <taxon>Podosporaceae</taxon>
        <taxon>Podospora</taxon>
    </lineage>
</organism>
<dbReference type="AlphaFoldDB" id="A0AAN7BUQ0"/>
<proteinExistence type="predicted"/>
<dbReference type="InterPro" id="IPR036864">
    <property type="entry name" value="Zn2-C6_fun-type_DNA-bd_sf"/>
</dbReference>
<keyword evidence="5" id="KW-1185">Reference proteome</keyword>
<evidence type="ECO:0000256" key="2">
    <source>
        <dbReference type="SAM" id="MobiDB-lite"/>
    </source>
</evidence>
<dbReference type="SUPFAM" id="SSF57701">
    <property type="entry name" value="Zn2/Cys6 DNA-binding domain"/>
    <property type="match status" value="1"/>
</dbReference>
<dbReference type="GO" id="GO:0008270">
    <property type="term" value="F:zinc ion binding"/>
    <property type="evidence" value="ECO:0007669"/>
    <property type="project" value="InterPro"/>
</dbReference>
<dbReference type="Pfam" id="PF00172">
    <property type="entry name" value="Zn_clus"/>
    <property type="match status" value="1"/>
</dbReference>
<sequence>MTETLKRTFHGCLTCRKRKVRCLGGGNPCQNCTRMNITCHSSFETNLRIRVSTPNGQKAVDNTSSKSTTNKRPSPTPAPEVITTSANANTNIYSNNYHYSQFPSSSSLQQQSPGGFMNTTSFQYPDASAAQGLNVAEFDQLQHYPTTTTATSWNTFNSNDFAYVVDPSLDHHHQQQQQYLFNQTPSPQTIHHHTPPTQAQMAFNAWMPTGAQSVVPSSPNFVIDGNNLAGTVQQREGPKEWVPKRRRRNLKRGVKESSGSPAAPEGEVVVSTNGGVEGMMVMEGDGFDFGHAQDGYGVVGMGAAEAGWYGGDVGYGR</sequence>
<dbReference type="Gene3D" id="4.10.240.10">
    <property type="entry name" value="Zn(2)-C6 fungal-type DNA-binding domain"/>
    <property type="match status" value="1"/>
</dbReference>
<dbReference type="InterPro" id="IPR001138">
    <property type="entry name" value="Zn2Cys6_DnaBD"/>
</dbReference>
<dbReference type="PANTHER" id="PTHR37534">
    <property type="entry name" value="TRANSCRIPTIONAL ACTIVATOR PROTEIN UGA3"/>
    <property type="match status" value="1"/>
</dbReference>
<keyword evidence="1" id="KW-0539">Nucleus</keyword>
<evidence type="ECO:0000256" key="1">
    <source>
        <dbReference type="ARBA" id="ARBA00023242"/>
    </source>
</evidence>
<name>A0AAN7BUQ0_9PEZI</name>
<comment type="caution">
    <text evidence="4">The sequence shown here is derived from an EMBL/GenBank/DDBJ whole genome shotgun (WGS) entry which is preliminary data.</text>
</comment>
<dbReference type="PROSITE" id="PS00463">
    <property type="entry name" value="ZN2_CY6_FUNGAL_1"/>
    <property type="match status" value="1"/>
</dbReference>
<dbReference type="PROSITE" id="PS50048">
    <property type="entry name" value="ZN2_CY6_FUNGAL_2"/>
    <property type="match status" value="1"/>
</dbReference>
<accession>A0AAN7BUQ0</accession>
<feature type="domain" description="Zn(2)-C6 fungal-type" evidence="3">
    <location>
        <begin position="11"/>
        <end position="39"/>
    </location>
</feature>
<feature type="compositionally biased region" description="Polar residues" evidence="2">
    <location>
        <begin position="52"/>
        <end position="73"/>
    </location>
</feature>
<dbReference type="EMBL" id="MU865304">
    <property type="protein sequence ID" value="KAK4229870.1"/>
    <property type="molecule type" value="Genomic_DNA"/>
</dbReference>
<dbReference type="GO" id="GO:0000981">
    <property type="term" value="F:DNA-binding transcription factor activity, RNA polymerase II-specific"/>
    <property type="evidence" value="ECO:0007669"/>
    <property type="project" value="InterPro"/>
</dbReference>
<reference evidence="4" key="1">
    <citation type="journal article" date="2023" name="Mol. Phylogenet. Evol.">
        <title>Genome-scale phylogeny and comparative genomics of the fungal order Sordariales.</title>
        <authorList>
            <person name="Hensen N."/>
            <person name="Bonometti L."/>
            <person name="Westerberg I."/>
            <person name="Brannstrom I.O."/>
            <person name="Guillou S."/>
            <person name="Cros-Aarteil S."/>
            <person name="Calhoun S."/>
            <person name="Haridas S."/>
            <person name="Kuo A."/>
            <person name="Mondo S."/>
            <person name="Pangilinan J."/>
            <person name="Riley R."/>
            <person name="LaButti K."/>
            <person name="Andreopoulos B."/>
            <person name="Lipzen A."/>
            <person name="Chen C."/>
            <person name="Yan M."/>
            <person name="Daum C."/>
            <person name="Ng V."/>
            <person name="Clum A."/>
            <person name="Steindorff A."/>
            <person name="Ohm R.A."/>
            <person name="Martin F."/>
            <person name="Silar P."/>
            <person name="Natvig D.O."/>
            <person name="Lalanne C."/>
            <person name="Gautier V."/>
            <person name="Ament-Velasquez S.L."/>
            <person name="Kruys A."/>
            <person name="Hutchinson M.I."/>
            <person name="Powell A.J."/>
            <person name="Barry K."/>
            <person name="Miller A.N."/>
            <person name="Grigoriev I.V."/>
            <person name="Debuchy R."/>
            <person name="Gladieux P."/>
            <person name="Hiltunen Thoren M."/>
            <person name="Johannesson H."/>
        </authorList>
    </citation>
    <scope>NUCLEOTIDE SEQUENCE</scope>
    <source>
        <strain evidence="4">CBS 990.96</strain>
    </source>
</reference>